<comment type="catalytic activity">
    <reaction evidence="6">
        <text>Endohydrolysis of (1-&gt;4)-beta-D-xylosidic linkages in xylans.</text>
        <dbReference type="EC" id="3.2.1.8"/>
    </reaction>
</comment>
<dbReference type="GO" id="GO:0031176">
    <property type="term" value="F:endo-1,4-beta-xylanase activity"/>
    <property type="evidence" value="ECO:0007669"/>
    <property type="project" value="UniProtKB-EC"/>
</dbReference>
<sequence length="375" mass="42224">MDYLKRRIIGPLLPLLLLTLIVTTAKLAAQSPGGSANSLQSAFGKKFTMGVAVGPADLSGESAKLILQQFGSLTPENAMKMGPVHPRENEYNWKAADSIAAFARRHGLKLRGHTLCWHQQVPSWIFTDNTGAPANRSLVLKRLHDHIKTVVGRYRDIVYAWDVVNEAISDAPGEYLRNSPWLSICGEEYIALAFQWAHEADPDALLFYNDYNEIDSTKRSKIIRLVTTLQKKGVPVHGIGLQGHWAINEPTPEILDACLRDFTATGLPLQITELDVSVYPKEHQARSAQPSDSKTAFTPAKATAQQEQYLNCFRIFGKYRQMIQAITFWNVSDKHTWLDNFPVRNRKDYPLLFDVNLKPKQAYHILLQHATEILP</sequence>
<comment type="similarity">
    <text evidence="6">Belongs to the glycosyl hydrolase 10 (cellulase F) family.</text>
</comment>
<evidence type="ECO:0000256" key="3">
    <source>
        <dbReference type="ARBA" id="ARBA00023295"/>
    </source>
</evidence>
<keyword evidence="4 6" id="KW-0624">Polysaccharide degradation</keyword>
<evidence type="ECO:0000313" key="9">
    <source>
        <dbReference type="Proteomes" id="UP000033121"/>
    </source>
</evidence>
<protein>
    <recommendedName>
        <fullName evidence="6">Beta-xylanase</fullName>
        <ecNumber evidence="6">3.2.1.8</ecNumber>
    </recommendedName>
</protein>
<keyword evidence="9" id="KW-1185">Reference proteome</keyword>
<dbReference type="PROSITE" id="PS51760">
    <property type="entry name" value="GH10_2"/>
    <property type="match status" value="1"/>
</dbReference>
<dbReference type="RefSeq" id="WP_046367655.1">
    <property type="nucleotide sequence ID" value="NZ_BBWV01000001.1"/>
</dbReference>
<dbReference type="PRINTS" id="PR00134">
    <property type="entry name" value="GLHYDRLASE10"/>
</dbReference>
<feature type="domain" description="GH10" evidence="7">
    <location>
        <begin position="33"/>
        <end position="369"/>
    </location>
</feature>
<evidence type="ECO:0000313" key="8">
    <source>
        <dbReference type="EMBL" id="GAO41871.1"/>
    </source>
</evidence>
<evidence type="ECO:0000256" key="2">
    <source>
        <dbReference type="ARBA" id="ARBA00023277"/>
    </source>
</evidence>
<dbReference type="PANTHER" id="PTHR31490:SF90">
    <property type="entry name" value="ENDO-1,4-BETA-XYLANASE A"/>
    <property type="match status" value="1"/>
</dbReference>
<evidence type="ECO:0000256" key="5">
    <source>
        <dbReference type="PROSITE-ProRule" id="PRU10061"/>
    </source>
</evidence>
<dbReference type="PANTHER" id="PTHR31490">
    <property type="entry name" value="GLYCOSYL HYDROLASE"/>
    <property type="match status" value="1"/>
</dbReference>
<dbReference type="PROSITE" id="PS00591">
    <property type="entry name" value="GH10_1"/>
    <property type="match status" value="1"/>
</dbReference>
<keyword evidence="2 6" id="KW-0119">Carbohydrate metabolism</keyword>
<gene>
    <name evidence="8" type="primary">xynA</name>
    <name evidence="8" type="ORF">FPE01S_01_08860</name>
</gene>
<organism evidence="8 9">
    <name type="scientific">Flavihumibacter petaseus NBRC 106054</name>
    <dbReference type="NCBI Taxonomy" id="1220578"/>
    <lineage>
        <taxon>Bacteria</taxon>
        <taxon>Pseudomonadati</taxon>
        <taxon>Bacteroidota</taxon>
        <taxon>Chitinophagia</taxon>
        <taxon>Chitinophagales</taxon>
        <taxon>Chitinophagaceae</taxon>
        <taxon>Flavihumibacter</taxon>
    </lineage>
</organism>
<dbReference type="EC" id="3.2.1.8" evidence="6"/>
<dbReference type="STRING" id="1220578.FPE01S_01_08860"/>
<dbReference type="InterPro" id="IPR001000">
    <property type="entry name" value="GH10_dom"/>
</dbReference>
<dbReference type="InterPro" id="IPR017853">
    <property type="entry name" value="GH"/>
</dbReference>
<dbReference type="SUPFAM" id="SSF51445">
    <property type="entry name" value="(Trans)glycosidases"/>
    <property type="match status" value="1"/>
</dbReference>
<accession>A0A0E9MWT2</accession>
<keyword evidence="8" id="KW-0858">Xylan degradation</keyword>
<evidence type="ECO:0000256" key="1">
    <source>
        <dbReference type="ARBA" id="ARBA00022801"/>
    </source>
</evidence>
<dbReference type="OrthoDB" id="9809277at2"/>
<dbReference type="InterPro" id="IPR031158">
    <property type="entry name" value="GH10_AS"/>
</dbReference>
<evidence type="ECO:0000256" key="6">
    <source>
        <dbReference type="RuleBase" id="RU361174"/>
    </source>
</evidence>
<reference evidence="8 9" key="1">
    <citation type="submission" date="2015-04" db="EMBL/GenBank/DDBJ databases">
        <title>Whole genome shotgun sequence of Flavihumibacter petaseus NBRC 106054.</title>
        <authorList>
            <person name="Miyazawa S."/>
            <person name="Hosoyama A."/>
            <person name="Hashimoto M."/>
            <person name="Noguchi M."/>
            <person name="Tsuchikane K."/>
            <person name="Ohji S."/>
            <person name="Yamazoe A."/>
            <person name="Ichikawa N."/>
            <person name="Kimura A."/>
            <person name="Fujita N."/>
        </authorList>
    </citation>
    <scope>NUCLEOTIDE SEQUENCE [LARGE SCALE GENOMIC DNA]</scope>
    <source>
        <strain evidence="8 9">NBRC 106054</strain>
    </source>
</reference>
<proteinExistence type="inferred from homology"/>
<evidence type="ECO:0000256" key="4">
    <source>
        <dbReference type="ARBA" id="ARBA00023326"/>
    </source>
</evidence>
<dbReference type="Proteomes" id="UP000033121">
    <property type="component" value="Unassembled WGS sequence"/>
</dbReference>
<dbReference type="Gene3D" id="3.20.20.80">
    <property type="entry name" value="Glycosidases"/>
    <property type="match status" value="1"/>
</dbReference>
<keyword evidence="1 6" id="KW-0378">Hydrolase</keyword>
<name>A0A0E9MWT2_9BACT</name>
<dbReference type="GO" id="GO:0045493">
    <property type="term" value="P:xylan catabolic process"/>
    <property type="evidence" value="ECO:0007669"/>
    <property type="project" value="UniProtKB-KW"/>
</dbReference>
<feature type="active site" description="Nucleophile" evidence="5">
    <location>
        <position position="273"/>
    </location>
</feature>
<dbReference type="InterPro" id="IPR044846">
    <property type="entry name" value="GH10"/>
</dbReference>
<dbReference type="SMART" id="SM00633">
    <property type="entry name" value="Glyco_10"/>
    <property type="match status" value="1"/>
</dbReference>
<dbReference type="AlphaFoldDB" id="A0A0E9MWT2"/>
<dbReference type="Pfam" id="PF00331">
    <property type="entry name" value="Glyco_hydro_10"/>
    <property type="match status" value="1"/>
</dbReference>
<evidence type="ECO:0000259" key="7">
    <source>
        <dbReference type="PROSITE" id="PS51760"/>
    </source>
</evidence>
<comment type="caution">
    <text evidence="8">The sequence shown here is derived from an EMBL/GenBank/DDBJ whole genome shotgun (WGS) entry which is preliminary data.</text>
</comment>
<dbReference type="EMBL" id="BBWV01000001">
    <property type="protein sequence ID" value="GAO41871.1"/>
    <property type="molecule type" value="Genomic_DNA"/>
</dbReference>
<keyword evidence="3 6" id="KW-0326">Glycosidase</keyword>